<sequence length="739" mass="83419">MNGLSPWALSASSELAEIKTALYTKTAGSFEFEVYQHKDSIWIATKMPNGGRVAFRAAFSPEGFFAVKKVTENSQGIRFKLDSHSGTQQVTIMIDEQSSVPVLRYTTTLTPAKDLFIPFWPRDILLTGKNGNPENTAGKIHVSQEGTRTGLIYMTQTRPSSAAILYLQNLTALADYCQQTQTSCADVVGGSWPEMGFALPAATAQPLKAGKEVTISAAFIAFDEQVAVEEFHLAKQFLQLLARIYLLLPRPETNYQHWPEILDKGLKDLIESPGCWSQVAGHQYFNAYVSDYNTPPEIMVQLAVLLPLVDYAEWSKKELKVMKTIKDGLPAFYNKKIGSIMRWLPAAEEKLKGEEEQKQPGVMDSWYLHHPLLNLSRLALKGDRIAEKLFLDSLEFAIKVARHFKYQWPVFYKMDTLEVLKAETAEGKGGEKDVAGIYAHVMLQAWELTKEQRFLDEAEKAAKTLQLYGLEVFYQANNTTFAAGALLRLYKITQKELYLNLSYLCLAGIFRNTQIWDCNYGYGRNFPKFFALFPLNDAPYTAAYEEQEVFCALHDYLKNAEGVEILPSVKLLTAEYIRYLVDRAVYYYPGMLPEEMLEEKPKTGEVDPKLWIALEDLQDGWQKSGTVGQEVYGAGNAFGILPRHYLRVPDESFMIYVDYPTTGFKAIQGKNIHFSTLGDKQLPCRMMIIKDDASRLPDFTVTIGGETKPLKGKLTPKGHLEYPLSGNQQINVVWKHGNN</sequence>
<accession>A0A127VB87</accession>
<dbReference type="RefSeq" id="WP_068398819.1">
    <property type="nucleotide sequence ID" value="NZ_CP014504.1"/>
</dbReference>
<evidence type="ECO:0000313" key="2">
    <source>
        <dbReference type="Proteomes" id="UP000071561"/>
    </source>
</evidence>
<dbReference type="InterPro" id="IPR008928">
    <property type="entry name" value="6-hairpin_glycosidase_sf"/>
</dbReference>
<dbReference type="EMBL" id="CP014504">
    <property type="protein sequence ID" value="AMP98487.1"/>
    <property type="molecule type" value="Genomic_DNA"/>
</dbReference>
<evidence type="ECO:0000313" key="1">
    <source>
        <dbReference type="EMBL" id="AMP98487.1"/>
    </source>
</evidence>
<dbReference type="Proteomes" id="UP000071561">
    <property type="component" value="Chromosome"/>
</dbReference>
<dbReference type="PATRIC" id="fig|188932.3.peg.1636"/>
<dbReference type="AlphaFoldDB" id="A0A127VB87"/>
<name>A0A127VB87_9SPHI</name>
<reference evidence="1 2" key="1">
    <citation type="submission" date="2016-03" db="EMBL/GenBank/DDBJ databases">
        <title>Complete genome sequence of Pedobacter cryoconitis PAMC 27485.</title>
        <authorList>
            <person name="Lee J."/>
            <person name="Kim O.-S."/>
        </authorList>
    </citation>
    <scope>NUCLEOTIDE SEQUENCE [LARGE SCALE GENOMIC DNA]</scope>
    <source>
        <strain evidence="1 2">PAMC 27485</strain>
    </source>
</reference>
<protein>
    <submittedName>
        <fullName evidence="1">Uncharacterized protein</fullName>
    </submittedName>
</protein>
<gene>
    <name evidence="1" type="ORF">AY601_1572</name>
</gene>
<dbReference type="OrthoDB" id="7520791at2"/>
<dbReference type="KEGG" id="pcm:AY601_1572"/>
<dbReference type="SUPFAM" id="SSF48208">
    <property type="entry name" value="Six-hairpin glycosidases"/>
    <property type="match status" value="1"/>
</dbReference>
<organism evidence="1 2">
    <name type="scientific">Pedobacter cryoconitis</name>
    <dbReference type="NCBI Taxonomy" id="188932"/>
    <lineage>
        <taxon>Bacteria</taxon>
        <taxon>Pseudomonadati</taxon>
        <taxon>Bacteroidota</taxon>
        <taxon>Sphingobacteriia</taxon>
        <taxon>Sphingobacteriales</taxon>
        <taxon>Sphingobacteriaceae</taxon>
        <taxon>Pedobacter</taxon>
    </lineage>
</organism>
<keyword evidence="2" id="KW-1185">Reference proteome</keyword>
<proteinExistence type="predicted"/>
<dbReference type="GO" id="GO:0005975">
    <property type="term" value="P:carbohydrate metabolic process"/>
    <property type="evidence" value="ECO:0007669"/>
    <property type="project" value="InterPro"/>
</dbReference>